<organism evidence="1 2">
    <name type="scientific">Lentilactobacillus raoultii</name>
    <dbReference type="NCBI Taxonomy" id="1987503"/>
    <lineage>
        <taxon>Bacteria</taxon>
        <taxon>Bacillati</taxon>
        <taxon>Bacillota</taxon>
        <taxon>Bacilli</taxon>
        <taxon>Lactobacillales</taxon>
        <taxon>Lactobacillaceae</taxon>
        <taxon>Lentilactobacillus</taxon>
    </lineage>
</organism>
<accession>A0ABW3PLV8</accession>
<evidence type="ECO:0000313" key="2">
    <source>
        <dbReference type="Proteomes" id="UP001597156"/>
    </source>
</evidence>
<name>A0ABW3PLV8_9LACO</name>
<reference evidence="2" key="1">
    <citation type="journal article" date="2019" name="Int. J. Syst. Evol. Microbiol.">
        <title>The Global Catalogue of Microorganisms (GCM) 10K type strain sequencing project: providing services to taxonomists for standard genome sequencing and annotation.</title>
        <authorList>
            <consortium name="The Broad Institute Genomics Platform"/>
            <consortium name="The Broad Institute Genome Sequencing Center for Infectious Disease"/>
            <person name="Wu L."/>
            <person name="Ma J."/>
        </authorList>
    </citation>
    <scope>NUCLEOTIDE SEQUENCE [LARGE SCALE GENOMIC DNA]</scope>
    <source>
        <strain evidence="2">CCUG 71848</strain>
    </source>
</reference>
<dbReference type="RefSeq" id="WP_121978306.1">
    <property type="nucleotide sequence ID" value="NZ_JBHTLH010000019.1"/>
</dbReference>
<proteinExistence type="predicted"/>
<gene>
    <name evidence="1" type="ORF">ACFQ22_08520</name>
</gene>
<protein>
    <submittedName>
        <fullName evidence="1">Uncharacterized protein</fullName>
    </submittedName>
</protein>
<evidence type="ECO:0000313" key="1">
    <source>
        <dbReference type="EMBL" id="MFD1125398.1"/>
    </source>
</evidence>
<dbReference type="EMBL" id="JBHTLH010000019">
    <property type="protein sequence ID" value="MFD1125398.1"/>
    <property type="molecule type" value="Genomic_DNA"/>
</dbReference>
<sequence length="521" mass="58444">MAENNRTVKSRTPRSAAFKELFSLMGSVTSKLLGENTYAKSSIYAERIKRGAHSSLKFPLESGLSLADFKMTKPAQLGYLVAVKDLMVIDFNQFSFMVAWASGEETPEVVNRATGDAYAAYLAESSDEKRFTAGYQTAVIHFVQAIAGEGGVVPTILDRLAGLSFQQASQMVNDWFKRLTRYLKNTPVDRRLDQTTDDQVVKGLLDESEGGFLGHYQYGKQSLFQFNGDLAPDFSEQHHLPPMMVGALSDRLTDAVDHFINQKLIGLMDLLMTTVIQKVAINSLASDNYDLIGLPPLLTTDVEEIKWYVERRESSLLAELGLQSTIVATVKTLPILDLSQVAHTRHAANQNFQQIFAFALGKLHQPLVNDLDEKIEINYGVFDHLFDRLLRKLLWPVLVNYLFARNQTLRAIGQRRPPERPIQAELGSMTPGTLTGLANQLAVNQITHFAKLIHQGAVDYAQLTQAGSMSAFNHLMSSRSQCQALDPNYQSRGKQTKRVLYWLYQRSFSAELPENDRVRLF</sequence>
<dbReference type="Proteomes" id="UP001597156">
    <property type="component" value="Unassembled WGS sequence"/>
</dbReference>
<comment type="caution">
    <text evidence="1">The sequence shown here is derived from an EMBL/GenBank/DDBJ whole genome shotgun (WGS) entry which is preliminary data.</text>
</comment>
<keyword evidence="2" id="KW-1185">Reference proteome</keyword>